<dbReference type="AlphaFoldDB" id="A0A401R4N2"/>
<gene>
    <name evidence="1" type="ORF">SALB_05286</name>
</gene>
<protein>
    <submittedName>
        <fullName evidence="1">Uncharacterized protein</fullName>
    </submittedName>
</protein>
<comment type="caution">
    <text evidence="1">The sequence shown here is derived from an EMBL/GenBank/DDBJ whole genome shotgun (WGS) entry which is preliminary data.</text>
</comment>
<sequence>MDNDPIYESVAADLKVARGEGAGALELARLAKGRLGVRFGALSFIATFKMAFGIPVEVLHRAHAWEGFNLGQVGISDAEFESLLSDWIPVNPEGS</sequence>
<organism evidence="1 2">
    <name type="scientific">Streptomyces noursei</name>
    <name type="common">Streptomyces albulus</name>
    <dbReference type="NCBI Taxonomy" id="1971"/>
    <lineage>
        <taxon>Bacteria</taxon>
        <taxon>Bacillati</taxon>
        <taxon>Actinomycetota</taxon>
        <taxon>Actinomycetes</taxon>
        <taxon>Kitasatosporales</taxon>
        <taxon>Streptomycetaceae</taxon>
        <taxon>Streptomyces</taxon>
    </lineage>
</organism>
<proteinExistence type="predicted"/>
<dbReference type="EMBL" id="BHXC01000006">
    <property type="protein sequence ID" value="GCB92519.1"/>
    <property type="molecule type" value="Genomic_DNA"/>
</dbReference>
<accession>A0A401R4N2</accession>
<reference evidence="1 2" key="1">
    <citation type="journal article" date="2019" name="Microbiol. Resour. Announc.">
        <title>Draft Genome Sequence of the Most Traditional epsilon-Poly-l-Lysine Producer, Streptomyces albulus NBRC14147.</title>
        <authorList>
            <person name="Yamanaka K."/>
            <person name="Hamano Y."/>
        </authorList>
    </citation>
    <scope>NUCLEOTIDE SEQUENCE [LARGE SCALE GENOMIC DNA]</scope>
    <source>
        <strain evidence="1 2">NBRC 14147</strain>
    </source>
</reference>
<evidence type="ECO:0000313" key="2">
    <source>
        <dbReference type="Proteomes" id="UP000288351"/>
    </source>
</evidence>
<name>A0A401R4N2_STRNR</name>
<evidence type="ECO:0000313" key="1">
    <source>
        <dbReference type="EMBL" id="GCB92519.1"/>
    </source>
</evidence>
<dbReference type="Proteomes" id="UP000288351">
    <property type="component" value="Unassembled WGS sequence"/>
</dbReference>